<sequence length="143" mass="16518">MEREEPLSSPSLKQKLKLSLTPSCFPVHHKHHHHHQHHQSNSSETLSTPDAKTRLIRMSSNPWMKNRSHHSHDIPELKDKCRYLISRIGGGSKHSRRHSIDCNYDASSYALNFDDDDKNLDEEPLKSFSSRLPPSPNRELKAL</sequence>
<accession>A0ACC1AS75</accession>
<dbReference type="EMBL" id="CM047904">
    <property type="protein sequence ID" value="KAJ0089445.1"/>
    <property type="molecule type" value="Genomic_DNA"/>
</dbReference>
<keyword evidence="2" id="KW-1185">Reference proteome</keyword>
<proteinExistence type="predicted"/>
<reference evidence="2" key="1">
    <citation type="journal article" date="2023" name="G3 (Bethesda)">
        <title>Genome assembly and association tests identify interacting loci associated with vigor, precocity, and sex in interspecific pistachio rootstocks.</title>
        <authorList>
            <person name="Palmer W."/>
            <person name="Jacygrad E."/>
            <person name="Sagayaradj S."/>
            <person name="Cavanaugh K."/>
            <person name="Han R."/>
            <person name="Bertier L."/>
            <person name="Beede B."/>
            <person name="Kafkas S."/>
            <person name="Golino D."/>
            <person name="Preece J."/>
            <person name="Michelmore R."/>
        </authorList>
    </citation>
    <scope>NUCLEOTIDE SEQUENCE [LARGE SCALE GENOMIC DNA]</scope>
</reference>
<protein>
    <submittedName>
        <fullName evidence="1">Uncharacterized protein</fullName>
    </submittedName>
</protein>
<dbReference type="Proteomes" id="UP001164250">
    <property type="component" value="Chromosome 8"/>
</dbReference>
<evidence type="ECO:0000313" key="1">
    <source>
        <dbReference type="EMBL" id="KAJ0089445.1"/>
    </source>
</evidence>
<organism evidence="1 2">
    <name type="scientific">Pistacia atlantica</name>
    <dbReference type="NCBI Taxonomy" id="434234"/>
    <lineage>
        <taxon>Eukaryota</taxon>
        <taxon>Viridiplantae</taxon>
        <taxon>Streptophyta</taxon>
        <taxon>Embryophyta</taxon>
        <taxon>Tracheophyta</taxon>
        <taxon>Spermatophyta</taxon>
        <taxon>Magnoliopsida</taxon>
        <taxon>eudicotyledons</taxon>
        <taxon>Gunneridae</taxon>
        <taxon>Pentapetalae</taxon>
        <taxon>rosids</taxon>
        <taxon>malvids</taxon>
        <taxon>Sapindales</taxon>
        <taxon>Anacardiaceae</taxon>
        <taxon>Pistacia</taxon>
    </lineage>
</organism>
<comment type="caution">
    <text evidence="1">The sequence shown here is derived from an EMBL/GenBank/DDBJ whole genome shotgun (WGS) entry which is preliminary data.</text>
</comment>
<name>A0ACC1AS75_9ROSI</name>
<gene>
    <name evidence="1" type="ORF">Patl1_14840</name>
</gene>
<evidence type="ECO:0000313" key="2">
    <source>
        <dbReference type="Proteomes" id="UP001164250"/>
    </source>
</evidence>